<evidence type="ECO:0000313" key="3">
    <source>
        <dbReference type="EMBL" id="KAJ4837086.1"/>
    </source>
</evidence>
<keyword evidence="1" id="KW-1133">Transmembrane helix</keyword>
<organism evidence="3 4">
    <name type="scientific">Turnera subulata</name>
    <dbReference type="NCBI Taxonomy" id="218843"/>
    <lineage>
        <taxon>Eukaryota</taxon>
        <taxon>Viridiplantae</taxon>
        <taxon>Streptophyta</taxon>
        <taxon>Embryophyta</taxon>
        <taxon>Tracheophyta</taxon>
        <taxon>Spermatophyta</taxon>
        <taxon>Magnoliopsida</taxon>
        <taxon>eudicotyledons</taxon>
        <taxon>Gunneridae</taxon>
        <taxon>Pentapetalae</taxon>
        <taxon>rosids</taxon>
        <taxon>fabids</taxon>
        <taxon>Malpighiales</taxon>
        <taxon>Passifloraceae</taxon>
        <taxon>Turnera</taxon>
    </lineage>
</organism>
<proteinExistence type="predicted"/>
<feature type="transmembrane region" description="Helical" evidence="1">
    <location>
        <begin position="333"/>
        <end position="355"/>
    </location>
</feature>
<evidence type="ECO:0000256" key="1">
    <source>
        <dbReference type="SAM" id="Phobius"/>
    </source>
</evidence>
<keyword evidence="1" id="KW-0812">Transmembrane</keyword>
<dbReference type="Proteomes" id="UP001141552">
    <property type="component" value="Unassembled WGS sequence"/>
</dbReference>
<dbReference type="AlphaFoldDB" id="A0A9Q0FT21"/>
<feature type="transmembrane region" description="Helical" evidence="1">
    <location>
        <begin position="48"/>
        <end position="70"/>
    </location>
</feature>
<keyword evidence="4" id="KW-1185">Reference proteome</keyword>
<feature type="transmembrane region" description="Helical" evidence="1">
    <location>
        <begin position="300"/>
        <end position="321"/>
    </location>
</feature>
<dbReference type="Pfam" id="PF04578">
    <property type="entry name" value="DUF594"/>
    <property type="match status" value="1"/>
</dbReference>
<name>A0A9Q0FT21_9ROSI</name>
<dbReference type="InterPro" id="IPR025315">
    <property type="entry name" value="DUF4220"/>
</dbReference>
<dbReference type="InterPro" id="IPR007658">
    <property type="entry name" value="DUF594"/>
</dbReference>
<protein>
    <recommendedName>
        <fullName evidence="2">DUF4220 domain-containing protein</fullName>
    </recommendedName>
</protein>
<reference evidence="3" key="2">
    <citation type="journal article" date="2023" name="Plants (Basel)">
        <title>Annotation of the Turnera subulata (Passifloraceae) Draft Genome Reveals the S-Locus Evolved after the Divergence of Turneroideae from Passifloroideae in a Stepwise Manner.</title>
        <authorList>
            <person name="Henning P.M."/>
            <person name="Roalson E.H."/>
            <person name="Mir W."/>
            <person name="McCubbin A.G."/>
            <person name="Shore J.S."/>
        </authorList>
    </citation>
    <scope>NUCLEOTIDE SEQUENCE</scope>
    <source>
        <strain evidence="3">F60SS</strain>
    </source>
</reference>
<evidence type="ECO:0000259" key="2">
    <source>
        <dbReference type="Pfam" id="PF13968"/>
    </source>
</evidence>
<feature type="transmembrane region" description="Helical" evidence="1">
    <location>
        <begin position="16"/>
        <end position="36"/>
    </location>
</feature>
<sequence>MVDPIPDRLKRIYGEWNIRGAILFSLGLQIFLVLFASWRKRTSNKFMIFLLWSCYLLADTVAVFAIGHIASSQGNGNPSDPPDTGNLLVFWSPFLLLHLGGPDTITAFALEDNELWVRHLLSLASQVLPALYLFILTFGGNSLILPTFLLFLAGCIKYLERTYALYLASMDQFRESTLQKPDAGPNYAKLMKEYGSKKEAKLPTKIIIVGQPDRITYQRFIRSTPRLTDLQVLKKAHHFFDIFKGLIGDLNISFPHRSESRDFFTKLFPDEALQVLEVELNFLYEVLFTKAVVVHSKSGYISRLVSSLAVVAGLAIFVFHVKKHDRYGNFDVGVTYALLVGAILLDSIAFFKAVFSNWTVVALTKSNYRESLPWWQSWAIRSRLKRWSKTISVYNVIGYCLKTRENWIRRIIYETGLGDNFMDVILYVKGREFTMDLWEFIFGELMKKSTLAEDDLDTANTIYAARGNFILQEKKWDSWRDSLKPYITDVGYDESLLMWHIATELLFNTNPNKPNLDDIEANNNINNNNNNSNEINNKNNEASLLKVSTQKKYCKILSDYMLYLLIMQPTMMAAVAGNGKLRFLDTCEEAKRFFDGEEIRSAAAHEKACRNILDWPTDVKPIHVKGDASKSVLFDASRLAKELNKLDEEERWELLSQVWVELVSYAAGHCRATAHAQQLSSGGELLTFVWLLMSHFGLTDKFQLPKSHLRAKLIVGK</sequence>
<dbReference type="EMBL" id="JAKUCV010003945">
    <property type="protein sequence ID" value="KAJ4837086.1"/>
    <property type="molecule type" value="Genomic_DNA"/>
</dbReference>
<comment type="caution">
    <text evidence="3">The sequence shown here is derived from an EMBL/GenBank/DDBJ whole genome shotgun (WGS) entry which is preliminary data.</text>
</comment>
<feature type="domain" description="DUF4220" evidence="2">
    <location>
        <begin position="52"/>
        <end position="398"/>
    </location>
</feature>
<gene>
    <name evidence="3" type="ORF">Tsubulata_021787</name>
</gene>
<accession>A0A9Q0FT21</accession>
<dbReference type="Pfam" id="PF13968">
    <property type="entry name" value="DUF4220"/>
    <property type="match status" value="1"/>
</dbReference>
<reference evidence="3" key="1">
    <citation type="submission" date="2022-02" db="EMBL/GenBank/DDBJ databases">
        <authorList>
            <person name="Henning P.M."/>
            <person name="McCubbin A.G."/>
            <person name="Shore J.S."/>
        </authorList>
    </citation>
    <scope>NUCLEOTIDE SEQUENCE</scope>
    <source>
        <strain evidence="3">F60SS</strain>
        <tissue evidence="3">Leaves</tissue>
    </source>
</reference>
<keyword evidence="1" id="KW-0472">Membrane</keyword>
<evidence type="ECO:0000313" key="4">
    <source>
        <dbReference type="Proteomes" id="UP001141552"/>
    </source>
</evidence>
<feature type="transmembrane region" description="Helical" evidence="1">
    <location>
        <begin position="560"/>
        <end position="577"/>
    </location>
</feature>
<dbReference type="PANTHER" id="PTHR31325">
    <property type="entry name" value="OS01G0798800 PROTEIN-RELATED"/>
    <property type="match status" value="1"/>
</dbReference>
<dbReference type="OrthoDB" id="1689146at2759"/>